<name>U4TSK6_9LACO</name>
<protein>
    <submittedName>
        <fullName evidence="2">Uncharacterized protein</fullName>
    </submittedName>
</protein>
<proteinExistence type="predicted"/>
<organism evidence="2 3">
    <name type="scientific">Schleiferilactobacillus shenzhenensis LY-73</name>
    <dbReference type="NCBI Taxonomy" id="1231336"/>
    <lineage>
        <taxon>Bacteria</taxon>
        <taxon>Bacillati</taxon>
        <taxon>Bacillota</taxon>
        <taxon>Bacilli</taxon>
        <taxon>Lactobacillales</taxon>
        <taxon>Lactobacillaceae</taxon>
        <taxon>Schleiferilactobacillus</taxon>
    </lineage>
</organism>
<feature type="compositionally biased region" description="Acidic residues" evidence="1">
    <location>
        <begin position="185"/>
        <end position="200"/>
    </location>
</feature>
<accession>U4TSK6</accession>
<dbReference type="EMBL" id="KI271597">
    <property type="protein sequence ID" value="ERL64467.1"/>
    <property type="molecule type" value="Genomic_DNA"/>
</dbReference>
<reference evidence="3" key="1">
    <citation type="journal article" date="2013" name="Genome Announc.">
        <title>Whole-Genome Sequencing of Lactobacillus shenzhenensis Strain LY-73T.</title>
        <authorList>
            <person name="Lin Z."/>
            <person name="Liu Z."/>
            <person name="Yang R."/>
            <person name="Zou Y."/>
            <person name="Wan D."/>
            <person name="Chen J."/>
            <person name="Guo M."/>
            <person name="Zhao J."/>
            <person name="Fang C."/>
            <person name="Yang R."/>
            <person name="Liu F."/>
        </authorList>
    </citation>
    <scope>NUCLEOTIDE SEQUENCE [LARGE SCALE GENOMIC DNA]</scope>
    <source>
        <strain evidence="3">LY-73</strain>
    </source>
</reference>
<evidence type="ECO:0000256" key="1">
    <source>
        <dbReference type="SAM" id="MobiDB-lite"/>
    </source>
</evidence>
<dbReference type="eggNOG" id="ENOG502ZIJU">
    <property type="taxonomic scope" value="Bacteria"/>
</dbReference>
<feature type="region of interest" description="Disordered" evidence="1">
    <location>
        <begin position="177"/>
        <end position="200"/>
    </location>
</feature>
<gene>
    <name evidence="2" type="ORF">L248_0878</name>
</gene>
<keyword evidence="3" id="KW-1185">Reference proteome</keyword>
<dbReference type="STRING" id="1231336.L248_0878"/>
<evidence type="ECO:0000313" key="2">
    <source>
        <dbReference type="EMBL" id="ERL64467.1"/>
    </source>
</evidence>
<dbReference type="HOGENOM" id="CLU_1364794_0_0_9"/>
<evidence type="ECO:0000313" key="3">
    <source>
        <dbReference type="Proteomes" id="UP000030647"/>
    </source>
</evidence>
<sequence length="200" mass="21737">MISIGAAVMLVLTGCTKPTANSQQLTSQSSQTSQAAASRESKQAYYYDSLAAADRKKIAFAFKANEDSTGHQEVGVPYNVNMAVRNMTDKTIKFDQRDFLVYLDSHHKSNSARSGELVLKPGETTTVHNLFKGVGGQSFVGGGMFVYLNSQLPLAYTYQAFMRDGVTSANLKDQKVIDINNPQPQEDETSSAASDSDDDD</sequence>
<dbReference type="AlphaFoldDB" id="U4TSK6"/>
<dbReference type="Proteomes" id="UP000030647">
    <property type="component" value="Unassembled WGS sequence"/>
</dbReference>